<feature type="compositionally biased region" description="Low complexity" evidence="1">
    <location>
        <begin position="1"/>
        <end position="14"/>
    </location>
</feature>
<feature type="domain" description="N-acetylmuramoyl-L-alanine amidase" evidence="2">
    <location>
        <begin position="74"/>
        <end position="205"/>
    </location>
</feature>
<dbReference type="CDD" id="cd06583">
    <property type="entry name" value="PGRP"/>
    <property type="match status" value="1"/>
</dbReference>
<accession>A0A1H1K3W0</accession>
<dbReference type="RefSeq" id="WP_090809956.1">
    <property type="nucleotide sequence ID" value="NZ_FNKX01000002.1"/>
</dbReference>
<dbReference type="PANTHER" id="PTHR11022:SF75">
    <property type="entry name" value="PEPTIDOGLYCAN-RECOGNITION PROTEIN SB1-RELATED"/>
    <property type="match status" value="1"/>
</dbReference>
<organism evidence="3 4">
    <name type="scientific">Paraburkholderia tuberum</name>
    <dbReference type="NCBI Taxonomy" id="157910"/>
    <lineage>
        <taxon>Bacteria</taxon>
        <taxon>Pseudomonadati</taxon>
        <taxon>Pseudomonadota</taxon>
        <taxon>Betaproteobacteria</taxon>
        <taxon>Burkholderiales</taxon>
        <taxon>Burkholderiaceae</taxon>
        <taxon>Paraburkholderia</taxon>
    </lineage>
</organism>
<dbReference type="AlphaFoldDB" id="A0A1H1K3W0"/>
<name>A0A1H1K3W0_9BURK</name>
<dbReference type="InterPro" id="IPR002502">
    <property type="entry name" value="Amidase_domain"/>
</dbReference>
<dbReference type="Pfam" id="PF01510">
    <property type="entry name" value="Amidase_2"/>
    <property type="match status" value="1"/>
</dbReference>
<dbReference type="InterPro" id="IPR015510">
    <property type="entry name" value="PGRP"/>
</dbReference>
<protein>
    <submittedName>
        <fullName evidence="3">N-acetylmuramoyl-L-alanine amidase</fullName>
    </submittedName>
</protein>
<dbReference type="STRING" id="157910.SAMN05445850_6441"/>
<evidence type="ECO:0000256" key="1">
    <source>
        <dbReference type="SAM" id="MobiDB-lite"/>
    </source>
</evidence>
<dbReference type="Proteomes" id="UP000199365">
    <property type="component" value="Unassembled WGS sequence"/>
</dbReference>
<gene>
    <name evidence="3" type="ORF">SAMN05445850_6441</name>
</gene>
<dbReference type="EMBL" id="FNKX01000002">
    <property type="protein sequence ID" value="SDR56647.1"/>
    <property type="molecule type" value="Genomic_DNA"/>
</dbReference>
<dbReference type="Gene3D" id="3.40.80.10">
    <property type="entry name" value="Peptidoglycan recognition protein-like"/>
    <property type="match status" value="1"/>
</dbReference>
<evidence type="ECO:0000313" key="3">
    <source>
        <dbReference type="EMBL" id="SDR56647.1"/>
    </source>
</evidence>
<dbReference type="GO" id="GO:0009253">
    <property type="term" value="P:peptidoglycan catabolic process"/>
    <property type="evidence" value="ECO:0007669"/>
    <property type="project" value="InterPro"/>
</dbReference>
<reference evidence="4" key="1">
    <citation type="submission" date="2016-10" db="EMBL/GenBank/DDBJ databases">
        <authorList>
            <person name="Varghese N."/>
            <person name="Submissions S."/>
        </authorList>
    </citation>
    <scope>NUCLEOTIDE SEQUENCE [LARGE SCALE GENOMIC DNA]</scope>
    <source>
        <strain evidence="4">DUS833</strain>
    </source>
</reference>
<proteinExistence type="predicted"/>
<dbReference type="SUPFAM" id="SSF55846">
    <property type="entry name" value="N-acetylmuramoyl-L-alanine amidase-like"/>
    <property type="match status" value="1"/>
</dbReference>
<dbReference type="InterPro" id="IPR036505">
    <property type="entry name" value="Amidase/PGRP_sf"/>
</dbReference>
<dbReference type="PANTHER" id="PTHR11022">
    <property type="entry name" value="PEPTIDOGLYCAN RECOGNITION PROTEIN"/>
    <property type="match status" value="1"/>
</dbReference>
<dbReference type="GO" id="GO:0008745">
    <property type="term" value="F:N-acetylmuramoyl-L-alanine amidase activity"/>
    <property type="evidence" value="ECO:0007669"/>
    <property type="project" value="InterPro"/>
</dbReference>
<evidence type="ECO:0000313" key="4">
    <source>
        <dbReference type="Proteomes" id="UP000199365"/>
    </source>
</evidence>
<evidence type="ECO:0000259" key="2">
    <source>
        <dbReference type="Pfam" id="PF01510"/>
    </source>
</evidence>
<keyword evidence="4" id="KW-1185">Reference proteome</keyword>
<sequence>MADYNSSNYWTSSTTEKHDSKQNAIAISVDDRAATRQAIINMLARKGYRLIERSAWHAKPPSGAMRESHWDYQDIVIHHAGRSYSCGAPSIEEMQRLQAEDMRRSPPFGDAGYHYAVSCQGEIYEARDIRFVGEHVAASNSGKIGIVFLSDLVEAGEAYEQEYGNLSIFDKLKNIRGILTDQTISGHDKPTPAQIQAATALCGVLERVRHFS</sequence>
<feature type="region of interest" description="Disordered" evidence="1">
    <location>
        <begin position="1"/>
        <end position="21"/>
    </location>
</feature>